<dbReference type="Proteomes" id="UP000299102">
    <property type="component" value="Unassembled WGS sequence"/>
</dbReference>
<keyword evidence="2" id="KW-1185">Reference proteome</keyword>
<protein>
    <submittedName>
        <fullName evidence="1">Uncharacterized protein</fullName>
    </submittedName>
</protein>
<evidence type="ECO:0000313" key="2">
    <source>
        <dbReference type="Proteomes" id="UP000299102"/>
    </source>
</evidence>
<sequence>MGSLSLCIEEGILFPDRDRAQTDTFGTAEGEKRRRDTFIVRLNERKSRLYCFECFRRDKGAYTLRCCGQPRQGRLLIRIRLFS</sequence>
<dbReference type="EMBL" id="BGZK01000870">
    <property type="protein sequence ID" value="GBP63492.1"/>
    <property type="molecule type" value="Genomic_DNA"/>
</dbReference>
<reference evidence="1 2" key="1">
    <citation type="journal article" date="2019" name="Commun. Biol.">
        <title>The bagworm genome reveals a unique fibroin gene that provides high tensile strength.</title>
        <authorList>
            <person name="Kono N."/>
            <person name="Nakamura H."/>
            <person name="Ohtoshi R."/>
            <person name="Tomita M."/>
            <person name="Numata K."/>
            <person name="Arakawa K."/>
        </authorList>
    </citation>
    <scope>NUCLEOTIDE SEQUENCE [LARGE SCALE GENOMIC DNA]</scope>
</reference>
<evidence type="ECO:0000313" key="1">
    <source>
        <dbReference type="EMBL" id="GBP63492.1"/>
    </source>
</evidence>
<gene>
    <name evidence="1" type="ORF">EVAR_49545_1</name>
</gene>
<organism evidence="1 2">
    <name type="scientific">Eumeta variegata</name>
    <name type="common">Bagworm moth</name>
    <name type="synonym">Eumeta japonica</name>
    <dbReference type="NCBI Taxonomy" id="151549"/>
    <lineage>
        <taxon>Eukaryota</taxon>
        <taxon>Metazoa</taxon>
        <taxon>Ecdysozoa</taxon>
        <taxon>Arthropoda</taxon>
        <taxon>Hexapoda</taxon>
        <taxon>Insecta</taxon>
        <taxon>Pterygota</taxon>
        <taxon>Neoptera</taxon>
        <taxon>Endopterygota</taxon>
        <taxon>Lepidoptera</taxon>
        <taxon>Glossata</taxon>
        <taxon>Ditrysia</taxon>
        <taxon>Tineoidea</taxon>
        <taxon>Psychidae</taxon>
        <taxon>Oiketicinae</taxon>
        <taxon>Eumeta</taxon>
    </lineage>
</organism>
<dbReference type="AlphaFoldDB" id="A0A4C1XKG7"/>
<comment type="caution">
    <text evidence="1">The sequence shown here is derived from an EMBL/GenBank/DDBJ whole genome shotgun (WGS) entry which is preliminary data.</text>
</comment>
<proteinExistence type="predicted"/>
<accession>A0A4C1XKG7</accession>
<name>A0A4C1XKG7_EUMVA</name>